<dbReference type="AlphaFoldDB" id="A0A9Q1GPZ1"/>
<dbReference type="InterPro" id="IPR004252">
    <property type="entry name" value="Probable_transposase_24"/>
</dbReference>
<name>A0A9Q1GPZ1_9CARY</name>
<dbReference type="PANTHER" id="PTHR33144">
    <property type="entry name" value="OS10G0409366 PROTEIN-RELATED"/>
    <property type="match status" value="1"/>
</dbReference>
<feature type="region of interest" description="Disordered" evidence="1">
    <location>
        <begin position="316"/>
        <end position="342"/>
    </location>
</feature>
<dbReference type="Proteomes" id="UP001153076">
    <property type="component" value="Unassembled WGS sequence"/>
</dbReference>
<protein>
    <submittedName>
        <fullName evidence="2">Uncharacterized protein</fullName>
    </submittedName>
</protein>
<dbReference type="PANTHER" id="PTHR33144:SF52">
    <property type="match status" value="1"/>
</dbReference>
<dbReference type="EMBL" id="JAKOGI010001610">
    <property type="protein sequence ID" value="KAJ8424751.1"/>
    <property type="molecule type" value="Genomic_DNA"/>
</dbReference>
<sequence>MVFLLTDDQGNKEVINGLILPRDVMNYKQGVRFCMAFNNYNQPIRKGGYIFVRFLGYIASDVQSKFVYPADKCFDKRILKHVAKHFKQYKQGLKKDYFKPEQKTKEDMYELVPKGHSRDGWMRLVDYWCSKEHETLAEIGRDARASQTHCHTTGSTSYAEKRADFVETHGREPTHLEFFKETHSKDGGSFVANTATESFLNEASVTVQERLLSSSPSKAQVEIENEVFDELMYEEENPKRSIGFGFNVDQSDVFGVNSILRKRGYIFPNNNMELKRVKEELASQNAMFLLILKAVRNGKIIDEFLDATEAALLPQESSGNNLSNESGHAGPSTSTSQLVNGN</sequence>
<proteinExistence type="predicted"/>
<organism evidence="2 3">
    <name type="scientific">Carnegiea gigantea</name>
    <dbReference type="NCBI Taxonomy" id="171969"/>
    <lineage>
        <taxon>Eukaryota</taxon>
        <taxon>Viridiplantae</taxon>
        <taxon>Streptophyta</taxon>
        <taxon>Embryophyta</taxon>
        <taxon>Tracheophyta</taxon>
        <taxon>Spermatophyta</taxon>
        <taxon>Magnoliopsida</taxon>
        <taxon>eudicotyledons</taxon>
        <taxon>Gunneridae</taxon>
        <taxon>Pentapetalae</taxon>
        <taxon>Caryophyllales</taxon>
        <taxon>Cactineae</taxon>
        <taxon>Cactaceae</taxon>
        <taxon>Cactoideae</taxon>
        <taxon>Echinocereeae</taxon>
        <taxon>Carnegiea</taxon>
    </lineage>
</organism>
<gene>
    <name evidence="2" type="ORF">Cgig2_003010</name>
</gene>
<feature type="compositionally biased region" description="Low complexity" evidence="1">
    <location>
        <begin position="316"/>
        <end position="327"/>
    </location>
</feature>
<evidence type="ECO:0000256" key="1">
    <source>
        <dbReference type="SAM" id="MobiDB-lite"/>
    </source>
</evidence>
<keyword evidence="3" id="KW-1185">Reference proteome</keyword>
<evidence type="ECO:0000313" key="3">
    <source>
        <dbReference type="Proteomes" id="UP001153076"/>
    </source>
</evidence>
<reference evidence="2" key="1">
    <citation type="submission" date="2022-04" db="EMBL/GenBank/DDBJ databases">
        <title>Carnegiea gigantea Genome sequencing and assembly v2.</title>
        <authorList>
            <person name="Copetti D."/>
            <person name="Sanderson M.J."/>
            <person name="Burquez A."/>
            <person name="Wojciechowski M.F."/>
        </authorList>
    </citation>
    <scope>NUCLEOTIDE SEQUENCE</scope>
    <source>
        <strain evidence="2">SGP5-SGP5p</strain>
        <tissue evidence="2">Aerial part</tissue>
    </source>
</reference>
<evidence type="ECO:0000313" key="2">
    <source>
        <dbReference type="EMBL" id="KAJ8424751.1"/>
    </source>
</evidence>
<dbReference type="Pfam" id="PF03004">
    <property type="entry name" value="Transposase_24"/>
    <property type="match status" value="1"/>
</dbReference>
<feature type="compositionally biased region" description="Polar residues" evidence="1">
    <location>
        <begin position="331"/>
        <end position="342"/>
    </location>
</feature>
<dbReference type="OrthoDB" id="1688602at2759"/>
<comment type="caution">
    <text evidence="2">The sequence shown here is derived from an EMBL/GenBank/DDBJ whole genome shotgun (WGS) entry which is preliminary data.</text>
</comment>
<accession>A0A9Q1GPZ1</accession>